<keyword evidence="3" id="KW-0808">Transferase</keyword>
<evidence type="ECO:0000256" key="1">
    <source>
        <dbReference type="SAM" id="Phobius"/>
    </source>
</evidence>
<feature type="transmembrane region" description="Helical" evidence="1">
    <location>
        <begin position="94"/>
        <end position="116"/>
    </location>
</feature>
<keyword evidence="1" id="KW-0472">Membrane</keyword>
<keyword evidence="1" id="KW-1133">Transmembrane helix</keyword>
<dbReference type="InterPro" id="IPR043128">
    <property type="entry name" value="Rev_trsase/Diguanyl_cyclase"/>
</dbReference>
<keyword evidence="3" id="KW-0548">Nucleotidyltransferase</keyword>
<feature type="transmembrane region" description="Helical" evidence="1">
    <location>
        <begin position="60"/>
        <end position="87"/>
    </location>
</feature>
<dbReference type="GO" id="GO:0043709">
    <property type="term" value="P:cell adhesion involved in single-species biofilm formation"/>
    <property type="evidence" value="ECO:0007669"/>
    <property type="project" value="TreeGrafter"/>
</dbReference>
<dbReference type="NCBIfam" id="TIGR00254">
    <property type="entry name" value="GGDEF"/>
    <property type="match status" value="1"/>
</dbReference>
<accession>A0A7S7L8L5</accession>
<reference evidence="3 4" key="1">
    <citation type="journal article" date="2017" name="Genome Announc.">
        <title>Draft Genome Sequences of Four Alkaliphilic Bacteria Belonging to the Anaerobacillus Genus.</title>
        <authorList>
            <person name="Bassil N.M."/>
            <person name="Lloyd J.R."/>
        </authorList>
    </citation>
    <scope>NUCLEOTIDE SEQUENCE [LARGE SCALE GENOMIC DNA]</scope>
    <source>
        <strain evidence="3 4">NB2006</strain>
    </source>
</reference>
<sequence length="511" mass="57684">MMDLLHIILLFSSFIFGIMANFFRFLVNDKWNKIILIALTLVIVKIHSIALDFSSVSWTFFIVIFITAYSFQLKGAVISALISWLIVSAYIGMVPLLLASYLIFAFFIGSVCQFYYNKKKEQQRWLSTLMKQSKQLDVFREISLAMQQTLQLDKLLQIILISVTAGHGLGFNRAMIFLKSPEKNQLNGIMGIGPMNANEGFNTWERLAKSNLKLLDLIKLNYDKDTIDPELNALLKSISIDLKNETILEKSIQEGIPYNIEKIDQADPSQKLFLDLFQMQAFAVIPLLNQGNQIGVLIIDNIVNNQPITEDDIDSVIPLANQAAIAIEHANLYKQIENMALKDGLTGLLNHRSFESYSKNLFASATTTKKTLSMIIFDIDSFKHFNDTNGHLLGNEVLIQLALIIQQSLRGNDLAFRFGGEEFIVLLPNTSEEKAVIVGERIRYNIEKAIFPNEEKQPKGTLTVSVGVASTEKYEFKQVSSFIEAADSALYKAKNQGRNKVVLYKEEASHE</sequence>
<dbReference type="PANTHER" id="PTHR45138:SF9">
    <property type="entry name" value="DIGUANYLATE CYCLASE DGCM-RELATED"/>
    <property type="match status" value="1"/>
</dbReference>
<dbReference type="EMBL" id="CP063356">
    <property type="protein sequence ID" value="QOY36406.1"/>
    <property type="molecule type" value="Genomic_DNA"/>
</dbReference>
<evidence type="ECO:0000313" key="3">
    <source>
        <dbReference type="EMBL" id="QOY36406.1"/>
    </source>
</evidence>
<dbReference type="RefSeq" id="WP_083388843.1">
    <property type="nucleotide sequence ID" value="NZ_CP063356.2"/>
</dbReference>
<dbReference type="Proteomes" id="UP000180175">
    <property type="component" value="Chromosome"/>
</dbReference>
<feature type="transmembrane region" description="Helical" evidence="1">
    <location>
        <begin position="34"/>
        <end position="54"/>
    </location>
</feature>
<proteinExistence type="predicted"/>
<protein>
    <submittedName>
        <fullName evidence="3">Diguanylate cyclase</fullName>
        <ecNumber evidence="3">2.7.7.65</ecNumber>
    </submittedName>
</protein>
<organism evidence="3 4">
    <name type="scientific">Anaerobacillus isosaccharinicus</name>
    <dbReference type="NCBI Taxonomy" id="1532552"/>
    <lineage>
        <taxon>Bacteria</taxon>
        <taxon>Bacillati</taxon>
        <taxon>Bacillota</taxon>
        <taxon>Bacilli</taxon>
        <taxon>Bacillales</taxon>
        <taxon>Bacillaceae</taxon>
        <taxon>Anaerobacillus</taxon>
    </lineage>
</organism>
<dbReference type="Pfam" id="PF00990">
    <property type="entry name" value="GGDEF"/>
    <property type="match status" value="1"/>
</dbReference>
<dbReference type="SUPFAM" id="SSF55073">
    <property type="entry name" value="Nucleotide cyclase"/>
    <property type="match status" value="1"/>
</dbReference>
<dbReference type="FunFam" id="3.30.70.270:FF:000001">
    <property type="entry name" value="Diguanylate cyclase domain protein"/>
    <property type="match status" value="1"/>
</dbReference>
<evidence type="ECO:0000313" key="4">
    <source>
        <dbReference type="Proteomes" id="UP000180175"/>
    </source>
</evidence>
<dbReference type="CDD" id="cd01949">
    <property type="entry name" value="GGDEF"/>
    <property type="match status" value="1"/>
</dbReference>
<dbReference type="SMART" id="SM00267">
    <property type="entry name" value="GGDEF"/>
    <property type="match status" value="1"/>
</dbReference>
<name>A0A7S7L8L5_9BACI</name>
<keyword evidence="1" id="KW-0812">Transmembrane</keyword>
<feature type="domain" description="GGDEF" evidence="2">
    <location>
        <begin position="370"/>
        <end position="506"/>
    </location>
</feature>
<dbReference type="SUPFAM" id="SSF55781">
    <property type="entry name" value="GAF domain-like"/>
    <property type="match status" value="1"/>
</dbReference>
<dbReference type="KEGG" id="aia:AWH56_001545"/>
<dbReference type="PANTHER" id="PTHR45138">
    <property type="entry name" value="REGULATORY COMPONENTS OF SENSORY TRANSDUCTION SYSTEM"/>
    <property type="match status" value="1"/>
</dbReference>
<dbReference type="InterPro" id="IPR000160">
    <property type="entry name" value="GGDEF_dom"/>
</dbReference>
<dbReference type="Gene3D" id="3.30.70.270">
    <property type="match status" value="1"/>
</dbReference>
<dbReference type="InterPro" id="IPR029016">
    <property type="entry name" value="GAF-like_dom_sf"/>
</dbReference>
<dbReference type="GO" id="GO:1902201">
    <property type="term" value="P:negative regulation of bacterial-type flagellum-dependent cell motility"/>
    <property type="evidence" value="ECO:0007669"/>
    <property type="project" value="TreeGrafter"/>
</dbReference>
<dbReference type="SMART" id="SM00065">
    <property type="entry name" value="GAF"/>
    <property type="match status" value="1"/>
</dbReference>
<dbReference type="GO" id="GO:0052621">
    <property type="term" value="F:diguanylate cyclase activity"/>
    <property type="evidence" value="ECO:0007669"/>
    <property type="project" value="TreeGrafter"/>
</dbReference>
<dbReference type="InterPro" id="IPR050469">
    <property type="entry name" value="Diguanylate_Cyclase"/>
</dbReference>
<dbReference type="InterPro" id="IPR029787">
    <property type="entry name" value="Nucleotide_cyclase"/>
</dbReference>
<evidence type="ECO:0000259" key="2">
    <source>
        <dbReference type="PROSITE" id="PS50887"/>
    </source>
</evidence>
<dbReference type="Gene3D" id="3.30.450.40">
    <property type="match status" value="1"/>
</dbReference>
<gene>
    <name evidence="3" type="ORF">AWH56_001545</name>
</gene>
<dbReference type="InterPro" id="IPR003018">
    <property type="entry name" value="GAF"/>
</dbReference>
<dbReference type="GO" id="GO:0005886">
    <property type="term" value="C:plasma membrane"/>
    <property type="evidence" value="ECO:0007669"/>
    <property type="project" value="TreeGrafter"/>
</dbReference>
<dbReference type="Pfam" id="PF01590">
    <property type="entry name" value="GAF"/>
    <property type="match status" value="1"/>
</dbReference>
<keyword evidence="4" id="KW-1185">Reference proteome</keyword>
<dbReference type="AlphaFoldDB" id="A0A7S7L8L5"/>
<feature type="transmembrane region" description="Helical" evidence="1">
    <location>
        <begin position="6"/>
        <end position="27"/>
    </location>
</feature>
<dbReference type="PROSITE" id="PS50887">
    <property type="entry name" value="GGDEF"/>
    <property type="match status" value="1"/>
</dbReference>
<dbReference type="EC" id="2.7.7.65" evidence="3"/>
<reference evidence="3 4" key="2">
    <citation type="journal article" date="2019" name="Int. J. Syst. Evol. Microbiol.">
        <title>Anaerobacillus isosaccharinicus sp. nov., an alkaliphilic bacterium which degrades isosaccharinic acid.</title>
        <authorList>
            <person name="Bassil N.M."/>
            <person name="Lloyd J.R."/>
        </authorList>
    </citation>
    <scope>NUCLEOTIDE SEQUENCE [LARGE SCALE GENOMIC DNA]</scope>
    <source>
        <strain evidence="3 4">NB2006</strain>
    </source>
</reference>